<feature type="region of interest" description="Disordered" evidence="6">
    <location>
        <begin position="1"/>
        <end position="22"/>
    </location>
</feature>
<protein>
    <recommendedName>
        <fullName evidence="8">Major facilitator superfamily (MFS) profile domain-containing protein</fullName>
    </recommendedName>
</protein>
<dbReference type="InterPro" id="IPR011701">
    <property type="entry name" value="MFS"/>
</dbReference>
<accession>A0A0A0HUW0</accession>
<evidence type="ECO:0000259" key="8">
    <source>
        <dbReference type="PROSITE" id="PS50850"/>
    </source>
</evidence>
<evidence type="ECO:0000313" key="10">
    <source>
        <dbReference type="Proteomes" id="UP000001628"/>
    </source>
</evidence>
<dbReference type="RefSeq" id="XP_010759053.1">
    <property type="nucleotide sequence ID" value="XM_010760751.1"/>
</dbReference>
<feature type="transmembrane region" description="Helical" evidence="7">
    <location>
        <begin position="590"/>
        <end position="611"/>
    </location>
</feature>
<organism evidence="9 10">
    <name type="scientific">Paracoccidioides brasiliensis (strain Pb18)</name>
    <dbReference type="NCBI Taxonomy" id="502780"/>
    <lineage>
        <taxon>Eukaryota</taxon>
        <taxon>Fungi</taxon>
        <taxon>Dikarya</taxon>
        <taxon>Ascomycota</taxon>
        <taxon>Pezizomycotina</taxon>
        <taxon>Eurotiomycetes</taxon>
        <taxon>Eurotiomycetidae</taxon>
        <taxon>Onygenales</taxon>
        <taxon>Ajellomycetaceae</taxon>
        <taxon>Paracoccidioides</taxon>
    </lineage>
</organism>
<comment type="subcellular location">
    <subcellularLocation>
        <location evidence="1">Membrane</location>
        <topology evidence="1">Multi-pass membrane protein</topology>
    </subcellularLocation>
</comment>
<dbReference type="SUPFAM" id="SSF103473">
    <property type="entry name" value="MFS general substrate transporter"/>
    <property type="match status" value="1"/>
</dbReference>
<dbReference type="PANTHER" id="PTHR43791">
    <property type="entry name" value="PERMEASE-RELATED"/>
    <property type="match status" value="1"/>
</dbReference>
<feature type="region of interest" description="Disordered" evidence="6">
    <location>
        <begin position="263"/>
        <end position="301"/>
    </location>
</feature>
<feature type="transmembrane region" description="Helical" evidence="7">
    <location>
        <begin position="494"/>
        <end position="520"/>
    </location>
</feature>
<evidence type="ECO:0000256" key="1">
    <source>
        <dbReference type="ARBA" id="ARBA00004141"/>
    </source>
</evidence>
<dbReference type="FunFam" id="1.20.1250.20:FF:000018">
    <property type="entry name" value="MFS transporter permease"/>
    <property type="match status" value="1"/>
</dbReference>
<feature type="transmembrane region" description="Helical" evidence="7">
    <location>
        <begin position="559"/>
        <end position="578"/>
    </location>
</feature>
<dbReference type="InterPro" id="IPR020846">
    <property type="entry name" value="MFS_dom"/>
</dbReference>
<gene>
    <name evidence="9" type="ORF">PADG_11598</name>
</gene>
<dbReference type="Gene3D" id="1.20.1250.20">
    <property type="entry name" value="MFS general substrate transporter like domains"/>
    <property type="match status" value="2"/>
</dbReference>
<dbReference type="Pfam" id="PF07690">
    <property type="entry name" value="MFS_1"/>
    <property type="match status" value="1"/>
</dbReference>
<dbReference type="VEuPathDB" id="FungiDB:PADG_11598"/>
<keyword evidence="10" id="KW-1185">Reference proteome</keyword>
<proteinExistence type="predicted"/>
<reference evidence="9 10" key="1">
    <citation type="journal article" date="2011" name="PLoS Genet.">
        <title>Comparative genomic analysis of human fungal pathogens causing paracoccidioidomycosis.</title>
        <authorList>
            <person name="Desjardins C.A."/>
            <person name="Champion M.D."/>
            <person name="Holder J.W."/>
            <person name="Muszewska A."/>
            <person name="Goldberg J."/>
            <person name="Bailao A.M."/>
            <person name="Brigido M.M."/>
            <person name="Ferreira M.E."/>
            <person name="Garcia A.M."/>
            <person name="Grynberg M."/>
            <person name="Gujja S."/>
            <person name="Heiman D.I."/>
            <person name="Henn M.R."/>
            <person name="Kodira C.D."/>
            <person name="Leon-Narvaez H."/>
            <person name="Longo L.V."/>
            <person name="Ma L.J."/>
            <person name="Malavazi I."/>
            <person name="Matsuo A.L."/>
            <person name="Morais F.V."/>
            <person name="Pereira M."/>
            <person name="Rodriguez-Brito S."/>
            <person name="Sakthikumar S."/>
            <person name="Salem-Izacc S.M."/>
            <person name="Sykes S.M."/>
            <person name="Teixeira M.M."/>
            <person name="Vallejo M.C."/>
            <person name="Walter M.E."/>
            <person name="Yandava C."/>
            <person name="Young S."/>
            <person name="Zeng Q."/>
            <person name="Zucker J."/>
            <person name="Felipe M.S."/>
            <person name="Goldman G.H."/>
            <person name="Haas B.J."/>
            <person name="McEwen J.G."/>
            <person name="Nino-Vega G."/>
            <person name="Puccia R."/>
            <person name="San-Blas G."/>
            <person name="Soares C.M."/>
            <person name="Birren B.W."/>
            <person name="Cuomo C.A."/>
        </authorList>
    </citation>
    <scope>NUCLEOTIDE SEQUENCE [LARGE SCALE GENOMIC DNA]</scope>
    <source>
        <strain evidence="9 10">Pb18</strain>
    </source>
</reference>
<dbReference type="OMA" id="NDHAYIT"/>
<dbReference type="PROSITE" id="PS50850">
    <property type="entry name" value="MFS"/>
    <property type="match status" value="1"/>
</dbReference>
<keyword evidence="2" id="KW-0813">Transport</keyword>
<feature type="transmembrane region" description="Helical" evidence="7">
    <location>
        <begin position="763"/>
        <end position="787"/>
    </location>
</feature>
<dbReference type="InterPro" id="IPR036259">
    <property type="entry name" value="MFS_trans_sf"/>
</dbReference>
<dbReference type="GeneID" id="22587495"/>
<feature type="domain" description="Major facilitator superfamily (MFS) profile" evidence="8">
    <location>
        <begin position="431"/>
        <end position="856"/>
    </location>
</feature>
<feature type="compositionally biased region" description="Basic residues" evidence="6">
    <location>
        <begin position="278"/>
        <end position="295"/>
    </location>
</feature>
<feature type="compositionally biased region" description="Low complexity" evidence="6">
    <location>
        <begin position="323"/>
        <end position="333"/>
    </location>
</feature>
<dbReference type="HOGENOM" id="CLU_007622_0_0_1"/>
<sequence length="965" mass="108201">MTLAPATHSVPEAPNEKHSGHKEELKALVKNYKGIDSVKPVLKEFLKKSDFFCLLYDVFEHHLSLAKTRSQALGDGQITVYDKALLELTNNGTETYNLGAFELFLDEVMGMKSVETVDLEALVIKNVAVKSLLVHATRAEPGTIAVPILTITEGKSPNDKTGSVKYETTNNAKELKTIKDSLSRILATFSNAQQEYKAIPDSDVVAKSRAAKFLRDTAENALTYMHSRQMKHHMAPELEVAFQMAKEKATALSGGRKRRFEVHDHDYSDFRPSSSSRGVKHSSSSRHHRATHRRGDRYPLSIQLPVPLRSITPALFSVTKDMPSPNSSSPLNPQLTPEDESSVSRDRDAAPSNRAQPPELRTLQTNFEGEGQGDAIVKLRERGHHDFSFDESDEDGNDIRHKETDVYDDFPSKGFTIEEERRVVRKFDRKLTMFMALLYMLSFLDRSNIGNARIAGLENDLRLTSSQFECVLTAFYITYISFEWMMLMYKVVPAHIYVSLCCFSWGLIAACQSLVSSFWALVLLRALLGTAEAAFGPGLPFYLSFFYKREELAYRTGMFISAAPLATSFASTLAWVIVKLSKDGPIAPWRSLFLLEGFPSIIVAIFAWIYVPDSPGRARYLTPRERKIAKLRLKIRSGISHRDKRRKRRFDWSEIWRTLRDPKSYLTALMFFSCNVAFSSMPVFLPTILKDMGYSTLTSQALSAPPYILSFVIVLLTASLSDRRRTRSPYIITHALISSCAYLAIALTGHFHTHLSSTVQILIRYIAIYPAAAGFFSAITVIITWTMDNQPAKEGKGTGMAILNIIGQCGPLVGTRLYPDTDGPWYVRGMAVCALFMLLVAGFALALKVLLQRENKRVLGGKDMLEGEEIEMAEGESLGLIGRGSNSGRSSTAGGERNSRDGTFIYIDLWLYKFFEDTRSSAKFKRQGARDSVRGRNFVSDFPDSTIRRHGKVFIYPNGNHFDAT</sequence>
<dbReference type="PANTHER" id="PTHR43791:SF27">
    <property type="entry name" value="TRANSPORTER, PUTATIVE (AFU_ORTHOLOGUE AFUA_2G15730)-RELATED"/>
    <property type="match status" value="1"/>
</dbReference>
<dbReference type="AlphaFoldDB" id="A0A0A0HUW0"/>
<feature type="transmembrane region" description="Helical" evidence="7">
    <location>
        <begin position="730"/>
        <end position="751"/>
    </location>
</feature>
<name>A0A0A0HUW0_PARBD</name>
<keyword evidence="3 7" id="KW-0812">Transmembrane</keyword>
<keyword evidence="4 7" id="KW-1133">Transmembrane helix</keyword>
<dbReference type="KEGG" id="pbn:PADG_11598"/>
<evidence type="ECO:0000256" key="7">
    <source>
        <dbReference type="SAM" id="Phobius"/>
    </source>
</evidence>
<feature type="transmembrane region" description="Helical" evidence="7">
    <location>
        <begin position="825"/>
        <end position="847"/>
    </location>
</feature>
<keyword evidence="5 7" id="KW-0472">Membrane</keyword>
<evidence type="ECO:0000256" key="4">
    <source>
        <dbReference type="ARBA" id="ARBA00022989"/>
    </source>
</evidence>
<dbReference type="eggNOG" id="KOG2533">
    <property type="taxonomic scope" value="Eukaryota"/>
</dbReference>
<feature type="transmembrane region" description="Helical" evidence="7">
    <location>
        <begin position="665"/>
        <end position="685"/>
    </location>
</feature>
<evidence type="ECO:0000313" key="9">
    <source>
        <dbReference type="EMBL" id="KGM92397.1"/>
    </source>
</evidence>
<dbReference type="FunFam" id="1.20.1250.20:FF:000013">
    <property type="entry name" value="MFS general substrate transporter"/>
    <property type="match status" value="1"/>
</dbReference>
<evidence type="ECO:0000256" key="3">
    <source>
        <dbReference type="ARBA" id="ARBA00022692"/>
    </source>
</evidence>
<dbReference type="InParanoid" id="A0A0A0HUW0"/>
<dbReference type="GO" id="GO:0016020">
    <property type="term" value="C:membrane"/>
    <property type="evidence" value="ECO:0007669"/>
    <property type="project" value="UniProtKB-SubCell"/>
</dbReference>
<evidence type="ECO:0000256" key="6">
    <source>
        <dbReference type="SAM" id="MobiDB-lite"/>
    </source>
</evidence>
<dbReference type="Proteomes" id="UP000001628">
    <property type="component" value="Unassembled WGS sequence"/>
</dbReference>
<feature type="transmembrane region" description="Helical" evidence="7">
    <location>
        <begin position="697"/>
        <end position="718"/>
    </location>
</feature>
<dbReference type="EMBL" id="KN275959">
    <property type="protein sequence ID" value="KGM92397.1"/>
    <property type="molecule type" value="Genomic_DNA"/>
</dbReference>
<feature type="region of interest" description="Disordered" evidence="6">
    <location>
        <begin position="318"/>
        <end position="362"/>
    </location>
</feature>
<dbReference type="OrthoDB" id="4198730at2759"/>
<evidence type="ECO:0000256" key="5">
    <source>
        <dbReference type="ARBA" id="ARBA00023136"/>
    </source>
</evidence>
<evidence type="ECO:0000256" key="2">
    <source>
        <dbReference type="ARBA" id="ARBA00022448"/>
    </source>
</evidence>
<dbReference type="GO" id="GO:0022857">
    <property type="term" value="F:transmembrane transporter activity"/>
    <property type="evidence" value="ECO:0007669"/>
    <property type="project" value="InterPro"/>
</dbReference>